<keyword evidence="10" id="KW-1185">Reference proteome</keyword>
<evidence type="ECO:0000259" key="8">
    <source>
        <dbReference type="Pfam" id="PF01757"/>
    </source>
</evidence>
<evidence type="ECO:0000313" key="10">
    <source>
        <dbReference type="Proteomes" id="UP000621540"/>
    </source>
</evidence>
<feature type="transmembrane region" description="Helical" evidence="7">
    <location>
        <begin position="239"/>
        <end position="260"/>
    </location>
</feature>
<keyword evidence="9" id="KW-0808">Transferase</keyword>
<evidence type="ECO:0000256" key="5">
    <source>
        <dbReference type="ARBA" id="ARBA00022989"/>
    </source>
</evidence>
<feature type="transmembrane region" description="Helical" evidence="7">
    <location>
        <begin position="47"/>
        <end position="70"/>
    </location>
</feature>
<evidence type="ECO:0000256" key="6">
    <source>
        <dbReference type="ARBA" id="ARBA00023136"/>
    </source>
</evidence>
<feature type="transmembrane region" description="Helical" evidence="7">
    <location>
        <begin position="299"/>
        <end position="320"/>
    </location>
</feature>
<reference evidence="9 10" key="1">
    <citation type="submission" date="2020-08" db="EMBL/GenBank/DDBJ databases">
        <title>Genome public.</title>
        <authorList>
            <person name="Liu C."/>
            <person name="Sun Q."/>
        </authorList>
    </citation>
    <scope>NUCLEOTIDE SEQUENCE [LARGE SCALE GENOMIC DNA]</scope>
    <source>
        <strain evidence="9 10">BX0805</strain>
    </source>
</reference>
<feature type="transmembrane region" description="Helical" evidence="7">
    <location>
        <begin position="82"/>
        <end position="103"/>
    </location>
</feature>
<feature type="transmembrane region" description="Helical" evidence="7">
    <location>
        <begin position="127"/>
        <end position="153"/>
    </location>
</feature>
<evidence type="ECO:0000313" key="9">
    <source>
        <dbReference type="EMBL" id="MBC5752796.1"/>
    </source>
</evidence>
<sequence length="336" mass="38776">MKKERIFYLDFVRAIAVVLILMTHYNAVYLYAGQPDKVFITAQIGNIYIGNFGVSLFFIISGAALMYVYDEKCELINFYKKRFLSIYPMFWIAYFIAFLYQFYVNKGIDLTVPKRNILLTILGFDGYFAAVIPTFYILGEWFLGCIILIYIVFPLLRYLIRTHPVLLAVVAMVLYVIFLLIPRRLNPVEVLPLRIPEILFGMYYIKYIKKIKWPVALGALAVLVVNTIVAPQFDVTIQTTYIGISAFLVLAFISDYLDFAGVHRCCSVISKYSYAVFLVHHVIIMAMMGTFDLTQISRFYSYLLFLACCVVIALFAKLLYELHGAVMKEISLFHKK</sequence>
<evidence type="ECO:0000256" key="3">
    <source>
        <dbReference type="ARBA" id="ARBA00022475"/>
    </source>
</evidence>
<dbReference type="Proteomes" id="UP000621540">
    <property type="component" value="Unassembled WGS sequence"/>
</dbReference>
<comment type="caution">
    <text evidence="9">The sequence shown here is derived from an EMBL/GenBank/DDBJ whole genome shotgun (WGS) entry which is preliminary data.</text>
</comment>
<dbReference type="InterPro" id="IPR002656">
    <property type="entry name" value="Acyl_transf_3_dom"/>
</dbReference>
<keyword evidence="6 7" id="KW-0472">Membrane</keyword>
<feature type="transmembrane region" description="Helical" evidence="7">
    <location>
        <begin position="272"/>
        <end position="293"/>
    </location>
</feature>
<feature type="transmembrane region" description="Helical" evidence="7">
    <location>
        <begin position="165"/>
        <end position="185"/>
    </location>
</feature>
<dbReference type="EMBL" id="JACOQH010000001">
    <property type="protein sequence ID" value="MBC5752796.1"/>
    <property type="molecule type" value="Genomic_DNA"/>
</dbReference>
<feature type="transmembrane region" description="Helical" evidence="7">
    <location>
        <begin position="215"/>
        <end position="233"/>
    </location>
</feature>
<accession>A0ABR7I798</accession>
<evidence type="ECO:0000256" key="2">
    <source>
        <dbReference type="ARBA" id="ARBA00007400"/>
    </source>
</evidence>
<protein>
    <submittedName>
        <fullName evidence="9">Acyltransferase</fullName>
    </submittedName>
</protein>
<keyword evidence="5 7" id="KW-1133">Transmembrane helix</keyword>
<comment type="subcellular location">
    <subcellularLocation>
        <location evidence="1">Cell membrane</location>
        <topology evidence="1">Multi-pass membrane protein</topology>
    </subcellularLocation>
</comment>
<dbReference type="PANTHER" id="PTHR40074:SF2">
    <property type="entry name" value="O-ACETYLTRANSFERASE WECH"/>
    <property type="match status" value="1"/>
</dbReference>
<keyword evidence="9" id="KW-0012">Acyltransferase</keyword>
<comment type="similarity">
    <text evidence="2">Belongs to the acyltransferase 3 family.</text>
</comment>
<evidence type="ECO:0000256" key="4">
    <source>
        <dbReference type="ARBA" id="ARBA00022692"/>
    </source>
</evidence>
<name>A0ABR7I798_9FIRM</name>
<dbReference type="GO" id="GO:0016746">
    <property type="term" value="F:acyltransferase activity"/>
    <property type="evidence" value="ECO:0007669"/>
    <property type="project" value="UniProtKB-KW"/>
</dbReference>
<proteinExistence type="inferred from homology"/>
<feature type="domain" description="Acyltransferase 3" evidence="8">
    <location>
        <begin position="7"/>
        <end position="314"/>
    </location>
</feature>
<organism evidence="9 10">
    <name type="scientific">Roseburia yibonii</name>
    <dbReference type="NCBI Taxonomy" id="2763063"/>
    <lineage>
        <taxon>Bacteria</taxon>
        <taxon>Bacillati</taxon>
        <taxon>Bacillota</taxon>
        <taxon>Clostridia</taxon>
        <taxon>Lachnospirales</taxon>
        <taxon>Lachnospiraceae</taxon>
        <taxon>Roseburia</taxon>
    </lineage>
</organism>
<evidence type="ECO:0000256" key="1">
    <source>
        <dbReference type="ARBA" id="ARBA00004651"/>
    </source>
</evidence>
<keyword evidence="4 7" id="KW-0812">Transmembrane</keyword>
<dbReference type="PANTHER" id="PTHR40074">
    <property type="entry name" value="O-ACETYLTRANSFERASE WECH"/>
    <property type="match status" value="1"/>
</dbReference>
<dbReference type="RefSeq" id="WP_186981495.1">
    <property type="nucleotide sequence ID" value="NZ_JACOQH010000001.1"/>
</dbReference>
<feature type="transmembrane region" description="Helical" evidence="7">
    <location>
        <begin position="7"/>
        <end position="27"/>
    </location>
</feature>
<evidence type="ECO:0000256" key="7">
    <source>
        <dbReference type="SAM" id="Phobius"/>
    </source>
</evidence>
<dbReference type="Pfam" id="PF01757">
    <property type="entry name" value="Acyl_transf_3"/>
    <property type="match status" value="1"/>
</dbReference>
<gene>
    <name evidence="9" type="ORF">H8Z76_01935</name>
</gene>
<keyword evidence="3" id="KW-1003">Cell membrane</keyword>